<evidence type="ECO:0000313" key="4">
    <source>
        <dbReference type="Proteomes" id="UP000092730"/>
    </source>
</evidence>
<name>A0A1B9FTY8_9TREE</name>
<reference evidence="3" key="4">
    <citation type="submission" date="2024-02" db="EMBL/GenBank/DDBJ databases">
        <title>Comparative genomics of Cryptococcus and Kwoniella reveals pathogenesis evolution and contrasting modes of karyotype evolution via chromosome fusion or intercentromeric recombination.</title>
        <authorList>
            <person name="Coelho M.A."/>
            <person name="David-Palma M."/>
            <person name="Shea T."/>
            <person name="Bowers K."/>
            <person name="McGinley-Smith S."/>
            <person name="Mohammad A.W."/>
            <person name="Gnirke A."/>
            <person name="Yurkov A.M."/>
            <person name="Nowrousian M."/>
            <person name="Sun S."/>
            <person name="Cuomo C.A."/>
            <person name="Heitman J."/>
        </authorList>
    </citation>
    <scope>NUCLEOTIDE SEQUENCE</scope>
    <source>
        <strain evidence="3">CBS 10118</strain>
    </source>
</reference>
<evidence type="ECO:0000256" key="1">
    <source>
        <dbReference type="SAM" id="Coils"/>
    </source>
</evidence>
<dbReference type="EMBL" id="KI894025">
    <property type="protein sequence ID" value="OCF22230.1"/>
    <property type="molecule type" value="Genomic_DNA"/>
</dbReference>
<dbReference type="VEuPathDB" id="FungiDB:I302_07875"/>
<reference evidence="2" key="3">
    <citation type="submission" date="2014-01" db="EMBL/GenBank/DDBJ databases">
        <title>Evolution of pathogenesis and genome organization in the Tremellales.</title>
        <authorList>
            <person name="Cuomo C."/>
            <person name="Litvintseva A."/>
            <person name="Heitman J."/>
            <person name="Chen Y."/>
            <person name="Sun S."/>
            <person name="Springer D."/>
            <person name="Dromer F."/>
            <person name="Young S."/>
            <person name="Zeng Q."/>
            <person name="Chapman S."/>
            <person name="Gujja S."/>
            <person name="Saif S."/>
            <person name="Birren B."/>
        </authorList>
    </citation>
    <scope>NUCLEOTIDE SEQUENCE</scope>
    <source>
        <strain evidence="2">CBS 10118</strain>
    </source>
</reference>
<evidence type="ECO:0000313" key="3">
    <source>
        <dbReference type="EMBL" id="WVW86684.1"/>
    </source>
</evidence>
<evidence type="ECO:0000313" key="2">
    <source>
        <dbReference type="EMBL" id="OCF22230.1"/>
    </source>
</evidence>
<feature type="coiled-coil region" evidence="1">
    <location>
        <begin position="35"/>
        <end position="62"/>
    </location>
</feature>
<proteinExistence type="predicted"/>
<dbReference type="GeneID" id="30212274"/>
<gene>
    <name evidence="2" type="ORF">I302_07875</name>
    <name evidence="3" type="ORF">I302_108738</name>
</gene>
<keyword evidence="4" id="KW-1185">Reference proteome</keyword>
<dbReference type="AlphaFoldDB" id="A0A1B9FTY8"/>
<sequence>MEASTREGRIGSPSRLHAVMSSMKTHLGGKDKETIQNLQAEIEALQVRNASLTVELTNLKEQKEWDARDHRDDLARKGRAVATDSANFWTKMDTMKDEVITLTAQEWLKRSRAEDPQLDERCEAETGFKEGILGYMEYDNDLGVRRRVSSWIEDKMPREWTRLYDRLKSDTDTDAKLTWKASISPCTLPHRVYPTLSISLGDKRLTTSGHFIEIPPISLQKYEQVQFTVPKEDLGKEIHGLRRERDNAERERHRIAHSSDDLAHMSAMLQSHLERTKVELSQKILREFLREQKNAGQRHLGGHASNEFTLAEQLSQETTSERFVSRHAENILKNGWWDSWVSTFSKKSDVEPGRPGRKSPYELWRRLSHDVDIKRQLREEGRGTFVRSLGGYKNGEHALEDWIPDSSFLSGL</sequence>
<dbReference type="Proteomes" id="UP000092730">
    <property type="component" value="Chromosome 8"/>
</dbReference>
<dbReference type="RefSeq" id="XP_019043300.1">
    <property type="nucleotide sequence ID" value="XM_019194464.1"/>
</dbReference>
<accession>A0A1B9FTY8</accession>
<dbReference type="EMBL" id="CP144548">
    <property type="protein sequence ID" value="WVW86684.1"/>
    <property type="molecule type" value="Genomic_DNA"/>
</dbReference>
<protein>
    <submittedName>
        <fullName evidence="2">Uncharacterized protein</fullName>
    </submittedName>
</protein>
<reference evidence="2" key="1">
    <citation type="submission" date="2013-07" db="EMBL/GenBank/DDBJ databases">
        <title>The Genome Sequence of Cryptococcus bestiolae CBS10118.</title>
        <authorList>
            <consortium name="The Broad Institute Genome Sequencing Platform"/>
            <person name="Cuomo C."/>
            <person name="Litvintseva A."/>
            <person name="Chen Y."/>
            <person name="Heitman J."/>
            <person name="Sun S."/>
            <person name="Springer D."/>
            <person name="Dromer F."/>
            <person name="Young S.K."/>
            <person name="Zeng Q."/>
            <person name="Gargeya S."/>
            <person name="Fitzgerald M."/>
            <person name="Abouelleil A."/>
            <person name="Alvarado L."/>
            <person name="Berlin A.M."/>
            <person name="Chapman S.B."/>
            <person name="Dewar J."/>
            <person name="Goldberg J."/>
            <person name="Griggs A."/>
            <person name="Gujja S."/>
            <person name="Hansen M."/>
            <person name="Howarth C."/>
            <person name="Imamovic A."/>
            <person name="Larimer J."/>
            <person name="McCowan C."/>
            <person name="Murphy C."/>
            <person name="Pearson M."/>
            <person name="Priest M."/>
            <person name="Roberts A."/>
            <person name="Saif S."/>
            <person name="Shea T."/>
            <person name="Sykes S."/>
            <person name="Wortman J."/>
            <person name="Nusbaum C."/>
            <person name="Birren B."/>
        </authorList>
    </citation>
    <scope>NUCLEOTIDE SEQUENCE [LARGE SCALE GENOMIC DNA]</scope>
    <source>
        <strain evidence="2">CBS 10118</strain>
    </source>
</reference>
<organism evidence="2">
    <name type="scientific">Kwoniella bestiolae CBS 10118</name>
    <dbReference type="NCBI Taxonomy" id="1296100"/>
    <lineage>
        <taxon>Eukaryota</taxon>
        <taxon>Fungi</taxon>
        <taxon>Dikarya</taxon>
        <taxon>Basidiomycota</taxon>
        <taxon>Agaricomycotina</taxon>
        <taxon>Tremellomycetes</taxon>
        <taxon>Tremellales</taxon>
        <taxon>Cryptococcaceae</taxon>
        <taxon>Kwoniella</taxon>
    </lineage>
</organism>
<dbReference type="KEGG" id="kbi:30212274"/>
<reference evidence="3" key="2">
    <citation type="submission" date="2013-07" db="EMBL/GenBank/DDBJ databases">
        <authorList>
            <consortium name="The Broad Institute Genome Sequencing Platform"/>
            <person name="Cuomo C."/>
            <person name="Litvintseva A."/>
            <person name="Chen Y."/>
            <person name="Heitman J."/>
            <person name="Sun S."/>
            <person name="Springer D."/>
            <person name="Dromer F."/>
            <person name="Young S.K."/>
            <person name="Zeng Q."/>
            <person name="Gargeya S."/>
            <person name="Fitzgerald M."/>
            <person name="Abouelleil A."/>
            <person name="Alvarado L."/>
            <person name="Berlin A.M."/>
            <person name="Chapman S.B."/>
            <person name="Dewar J."/>
            <person name="Goldberg J."/>
            <person name="Griggs A."/>
            <person name="Gujja S."/>
            <person name="Hansen M."/>
            <person name="Howarth C."/>
            <person name="Imamovic A."/>
            <person name="Larimer J."/>
            <person name="McCowan C."/>
            <person name="Murphy C."/>
            <person name="Pearson M."/>
            <person name="Priest M."/>
            <person name="Roberts A."/>
            <person name="Saif S."/>
            <person name="Shea T."/>
            <person name="Sykes S."/>
            <person name="Wortman J."/>
            <person name="Nusbaum C."/>
            <person name="Birren B."/>
        </authorList>
    </citation>
    <scope>NUCLEOTIDE SEQUENCE</scope>
    <source>
        <strain evidence="3">CBS 10118</strain>
    </source>
</reference>
<keyword evidence="1" id="KW-0175">Coiled coil</keyword>